<protein>
    <submittedName>
        <fullName evidence="1">Glutamate mutase</fullName>
    </submittedName>
</protein>
<dbReference type="InterPro" id="IPR006230">
    <property type="entry name" value="MutL"/>
</dbReference>
<reference evidence="1" key="1">
    <citation type="journal article" date="2020" name="mSystems">
        <title>Genome- and Community-Level Interaction Insights into Carbon Utilization and Element Cycling Functions of Hydrothermarchaeota in Hydrothermal Sediment.</title>
        <authorList>
            <person name="Zhou Z."/>
            <person name="Liu Y."/>
            <person name="Xu W."/>
            <person name="Pan J."/>
            <person name="Luo Z.H."/>
            <person name="Li M."/>
        </authorList>
    </citation>
    <scope>NUCLEOTIDE SEQUENCE [LARGE SCALE GENOMIC DNA]</scope>
    <source>
        <strain evidence="1">SpSt-503</strain>
    </source>
</reference>
<dbReference type="NCBIfam" id="TIGR01319">
    <property type="entry name" value="glmL_fam"/>
    <property type="match status" value="1"/>
</dbReference>
<dbReference type="Pfam" id="PF13941">
    <property type="entry name" value="MutL"/>
    <property type="match status" value="1"/>
</dbReference>
<dbReference type="PIRSF" id="PIRSF004729">
    <property type="entry name" value="MutL"/>
    <property type="match status" value="1"/>
</dbReference>
<dbReference type="EMBL" id="DSVL01000255">
    <property type="protein sequence ID" value="HFH29489.1"/>
    <property type="molecule type" value="Genomic_DNA"/>
</dbReference>
<sequence length="468" mass="50885">MSELALSIDIGSTWTKGILVDIRDQRVVHREATPTTVENLVTGFNRVYEALGGHREKPQVFVSSSAKGGLTIAAIGLVPDLTLKAAKMAAASAGGKVIASFAYKLTQADINTLETLNSDIILLSGGTDGGDETYVLHNARMLAASSVGSFILYAGNQAVRDQVLDILHRSGKEASATANILPDLDSVQVDEARKAIGDIFLKRIIEGRGLSAVREMCSADPRPTPAAVYDLVGLLEDNDEGLLVLDMGGATTDVYTVSDPYSEQSNRIFRGLPETRLKRTVEGDLGLRVSAAFVAETGLSYIRRSLDEGRQSAFKAWVDRIRGNTGLLPFTEEEQQFDDMLAVICVAESIARHGGTLTPSFTPEGLVWIQQGKDLGRVHRIIGSGGRLAQESSINIIRTALEGYFPAEKDTNHNSWPQVQRLLPHVNELVYQRDREYIIPLAANLALAHPELAKALVLQSLEREYIHD</sequence>
<accession>A0A7C3EKU9</accession>
<name>A0A7C3EKU9_9SPIR</name>
<proteinExistence type="predicted"/>
<organism evidence="1">
    <name type="scientific">Gracilinema caldarium</name>
    <dbReference type="NCBI Taxonomy" id="215591"/>
    <lineage>
        <taxon>Bacteria</taxon>
        <taxon>Pseudomonadati</taxon>
        <taxon>Spirochaetota</taxon>
        <taxon>Spirochaetia</taxon>
        <taxon>Spirochaetales</taxon>
        <taxon>Breznakiellaceae</taxon>
        <taxon>Gracilinema</taxon>
    </lineage>
</organism>
<dbReference type="AlphaFoldDB" id="A0A7C3EKU9"/>
<dbReference type="InterPro" id="IPR043129">
    <property type="entry name" value="ATPase_NBD"/>
</dbReference>
<evidence type="ECO:0000313" key="1">
    <source>
        <dbReference type="EMBL" id="HFH29489.1"/>
    </source>
</evidence>
<dbReference type="SUPFAM" id="SSF53067">
    <property type="entry name" value="Actin-like ATPase domain"/>
    <property type="match status" value="1"/>
</dbReference>
<gene>
    <name evidence="1" type="ORF">ENS59_08260</name>
</gene>
<comment type="caution">
    <text evidence="1">The sequence shown here is derived from an EMBL/GenBank/DDBJ whole genome shotgun (WGS) entry which is preliminary data.</text>
</comment>